<evidence type="ECO:0000313" key="1">
    <source>
        <dbReference type="EMBL" id="RVT53666.1"/>
    </source>
</evidence>
<comment type="caution">
    <text evidence="1">The sequence shown here is derived from an EMBL/GenBank/DDBJ whole genome shotgun (WGS) entry which is preliminary data.</text>
</comment>
<gene>
    <name evidence="1" type="ORF">ENE75_01875</name>
</gene>
<evidence type="ECO:0000313" key="2">
    <source>
        <dbReference type="Proteomes" id="UP000288178"/>
    </source>
</evidence>
<dbReference type="EMBL" id="SACT01000001">
    <property type="protein sequence ID" value="RVT53666.1"/>
    <property type="molecule type" value="Genomic_DNA"/>
</dbReference>
<keyword evidence="2" id="KW-1185">Reference proteome</keyword>
<accession>A0A3S2U4V4</accession>
<protein>
    <submittedName>
        <fullName evidence="1">Uncharacterized protein</fullName>
    </submittedName>
</protein>
<organism evidence="1 2">
    <name type="scientific">Rubrivivax albus</name>
    <dbReference type="NCBI Taxonomy" id="2499835"/>
    <lineage>
        <taxon>Bacteria</taxon>
        <taxon>Pseudomonadati</taxon>
        <taxon>Pseudomonadota</taxon>
        <taxon>Betaproteobacteria</taxon>
        <taxon>Burkholderiales</taxon>
        <taxon>Sphaerotilaceae</taxon>
        <taxon>Rubrivivax</taxon>
    </lineage>
</organism>
<dbReference type="Proteomes" id="UP000288178">
    <property type="component" value="Unassembled WGS sequence"/>
</dbReference>
<sequence>MHDYDTDYAVIAEHFNQLNTLRPAVLASASRLMAVCAADLQVLAATDDFTAEFQVVLSETGVAA</sequence>
<name>A0A3S2U4V4_9BURK</name>
<reference evidence="1 2" key="1">
    <citation type="submission" date="2019-01" db="EMBL/GenBank/DDBJ databases">
        <authorList>
            <person name="Chen W.-M."/>
        </authorList>
    </citation>
    <scope>NUCLEOTIDE SEQUENCE [LARGE SCALE GENOMIC DNA]</scope>
    <source>
        <strain evidence="1 2">ICH-3</strain>
    </source>
</reference>
<proteinExistence type="predicted"/>
<dbReference type="AlphaFoldDB" id="A0A3S2U4V4"/>